<gene>
    <name evidence="3" type="ORF">BLGHR1_11459</name>
</gene>
<keyword evidence="2" id="KW-0472">Membrane</keyword>
<dbReference type="AlphaFoldDB" id="A0A383UMB8"/>
<keyword evidence="2" id="KW-0812">Transmembrane</keyword>
<keyword evidence="2" id="KW-1133">Transmembrane helix</keyword>
<proteinExistence type="predicted"/>
<feature type="compositionally biased region" description="Basic and acidic residues" evidence="1">
    <location>
        <begin position="209"/>
        <end position="220"/>
    </location>
</feature>
<feature type="region of interest" description="Disordered" evidence="1">
    <location>
        <begin position="194"/>
        <end position="220"/>
    </location>
</feature>
<feature type="region of interest" description="Disordered" evidence="1">
    <location>
        <begin position="99"/>
        <end position="149"/>
    </location>
</feature>
<evidence type="ECO:0000313" key="3">
    <source>
        <dbReference type="EMBL" id="SZF00715.1"/>
    </source>
</evidence>
<name>A0A383UMB8_BLUHO</name>
<feature type="compositionally biased region" description="Basic residues" evidence="1">
    <location>
        <begin position="109"/>
        <end position="130"/>
    </location>
</feature>
<dbReference type="Proteomes" id="UP000275772">
    <property type="component" value="Unassembled WGS sequence"/>
</dbReference>
<dbReference type="EMBL" id="UNSH01000023">
    <property type="protein sequence ID" value="SZF00715.1"/>
    <property type="molecule type" value="Genomic_DNA"/>
</dbReference>
<protein>
    <submittedName>
        <fullName evidence="3">Uncharacterized protein</fullName>
    </submittedName>
</protein>
<sequence length="220" mass="24457">MAPTLTIANLQQPATPEFPSSYPPRLESQHFSRKSLKVRQFQPAGPAQSIIPASYSDSDTGLNPGEVVGIVLGSVAAVLLLCWLLNSFLNHNSKHNVRRSTLATGSRQDKHRRGRRRVHPRTVKKKSRTHRSSEVRSRSAPMASIEYTTPSRSLMTPPLVYSGAPRRMIIDESDLHNGLSLPNDEIHVLEELTSSSDEISVFEEPTAPRQKETGSTHVYE</sequence>
<organism evidence="3 4">
    <name type="scientific">Blumeria hordei</name>
    <name type="common">Barley powdery mildew</name>
    <name type="synonym">Blumeria graminis f. sp. hordei</name>
    <dbReference type="NCBI Taxonomy" id="2867405"/>
    <lineage>
        <taxon>Eukaryota</taxon>
        <taxon>Fungi</taxon>
        <taxon>Dikarya</taxon>
        <taxon>Ascomycota</taxon>
        <taxon>Pezizomycotina</taxon>
        <taxon>Leotiomycetes</taxon>
        <taxon>Erysiphales</taxon>
        <taxon>Erysiphaceae</taxon>
        <taxon>Blumeria</taxon>
    </lineage>
</organism>
<evidence type="ECO:0000256" key="2">
    <source>
        <dbReference type="SAM" id="Phobius"/>
    </source>
</evidence>
<accession>A0A383UMB8</accession>
<reference evidence="3 4" key="1">
    <citation type="submission" date="2017-11" db="EMBL/GenBank/DDBJ databases">
        <authorList>
            <person name="Kracher B."/>
        </authorList>
    </citation>
    <scope>NUCLEOTIDE SEQUENCE [LARGE SCALE GENOMIC DNA]</scope>
    <source>
        <strain evidence="3 4">RACE1</strain>
    </source>
</reference>
<feature type="transmembrane region" description="Helical" evidence="2">
    <location>
        <begin position="67"/>
        <end position="89"/>
    </location>
</feature>
<evidence type="ECO:0000256" key="1">
    <source>
        <dbReference type="SAM" id="MobiDB-lite"/>
    </source>
</evidence>
<dbReference type="VEuPathDB" id="FungiDB:BLGHR1_11459"/>
<evidence type="ECO:0000313" key="4">
    <source>
        <dbReference type="Proteomes" id="UP000275772"/>
    </source>
</evidence>